<organism evidence="1 2">
    <name type="scientific">Paenibacillus favisporus</name>
    <dbReference type="NCBI Taxonomy" id="221028"/>
    <lineage>
        <taxon>Bacteria</taxon>
        <taxon>Bacillati</taxon>
        <taxon>Bacillota</taxon>
        <taxon>Bacilli</taxon>
        <taxon>Bacillales</taxon>
        <taxon>Paenibacillaceae</taxon>
        <taxon>Paenibacillus</taxon>
    </lineage>
</organism>
<evidence type="ECO:0000313" key="2">
    <source>
        <dbReference type="Proteomes" id="UP001549098"/>
    </source>
</evidence>
<name>A0ABV2F2U8_9BACL</name>
<proteinExistence type="predicted"/>
<comment type="caution">
    <text evidence="1">The sequence shown here is derived from an EMBL/GenBank/DDBJ whole genome shotgun (WGS) entry which is preliminary data.</text>
</comment>
<reference evidence="1 2" key="1">
    <citation type="submission" date="2024-06" db="EMBL/GenBank/DDBJ databases">
        <title>Genomic Encyclopedia of Type Strains, Phase IV (KMG-IV): sequencing the most valuable type-strain genomes for metagenomic binning, comparative biology and taxonomic classification.</title>
        <authorList>
            <person name="Goeker M."/>
        </authorList>
    </citation>
    <scope>NUCLEOTIDE SEQUENCE [LARGE SCALE GENOMIC DNA]</scope>
    <source>
        <strain evidence="1 2">DSM 17253</strain>
    </source>
</reference>
<sequence>MKFKIPSNKIRIWKKSFSDAGVIVTSCLVREEQRRRETASLHLRLVCFLNQSLEMLIQENAPSKSLISKSFSL</sequence>
<evidence type="ECO:0000313" key="1">
    <source>
        <dbReference type="EMBL" id="MET3546076.1"/>
    </source>
</evidence>
<dbReference type="EMBL" id="JBEPLV010000003">
    <property type="protein sequence ID" value="MET3546076.1"/>
    <property type="molecule type" value="Genomic_DNA"/>
</dbReference>
<accession>A0ABV2F2U8</accession>
<dbReference type="Proteomes" id="UP001549098">
    <property type="component" value="Unassembled WGS sequence"/>
</dbReference>
<keyword evidence="2" id="KW-1185">Reference proteome</keyword>
<protein>
    <submittedName>
        <fullName evidence="1">Uncharacterized protein</fullName>
    </submittedName>
</protein>
<gene>
    <name evidence="1" type="ORF">ABID47_002692</name>
</gene>